<dbReference type="Proteomes" id="UP000091857">
    <property type="component" value="Chromosome 17"/>
</dbReference>
<accession>A0ACB7G3H4</accession>
<evidence type="ECO:0000313" key="2">
    <source>
        <dbReference type="Proteomes" id="UP000091857"/>
    </source>
</evidence>
<reference evidence="2" key="1">
    <citation type="journal article" date="2016" name="Nat. Biotechnol.">
        <title>Sequencing wild and cultivated cassava and related species reveals extensive interspecific hybridization and genetic diversity.</title>
        <authorList>
            <person name="Bredeson J.V."/>
            <person name="Lyons J.B."/>
            <person name="Prochnik S.E."/>
            <person name="Wu G.A."/>
            <person name="Ha C.M."/>
            <person name="Edsinger-Gonzales E."/>
            <person name="Grimwood J."/>
            <person name="Schmutz J."/>
            <person name="Rabbi I.Y."/>
            <person name="Egesi C."/>
            <person name="Nauluvula P."/>
            <person name="Lebot V."/>
            <person name="Ndunguru J."/>
            <person name="Mkamilo G."/>
            <person name="Bart R.S."/>
            <person name="Setter T.L."/>
            <person name="Gleadow R.M."/>
            <person name="Kulakow P."/>
            <person name="Ferguson M.E."/>
            <person name="Rounsley S."/>
            <person name="Rokhsar D.S."/>
        </authorList>
    </citation>
    <scope>NUCLEOTIDE SEQUENCE [LARGE SCALE GENOMIC DNA]</scope>
    <source>
        <strain evidence="2">cv. AM560-2</strain>
    </source>
</reference>
<protein>
    <submittedName>
        <fullName evidence="1">Uncharacterized protein</fullName>
    </submittedName>
</protein>
<evidence type="ECO:0000313" key="1">
    <source>
        <dbReference type="EMBL" id="KAG8634083.1"/>
    </source>
</evidence>
<dbReference type="EMBL" id="CM004403">
    <property type="protein sequence ID" value="KAG8634083.1"/>
    <property type="molecule type" value="Genomic_DNA"/>
</dbReference>
<gene>
    <name evidence="1" type="ORF">MANES_17G011850v8</name>
</gene>
<proteinExistence type="predicted"/>
<name>A0ACB7G3H4_MANES</name>
<sequence>MVIVGNIYKQRVGITEREAAENIILGFTGELRTWWDKLLSNEIKNNILTARRIDSTTGEFIIDSSTGQPQSFTLAYLVYNIISHFIGDLDLYTERNSEILQNLKCRKLENFRWYKDNFLKRVYALADPNAFHWKEKFLTGLPRLFSTKVKETIEQKYGHISYDDLTYGDLITCVNLTGIRLCRDMKLQNKLKMENRQSRKELGNWCEQFGFGTIKKQKHRKYKPFKTEKIYKKYNYQRKQKPFKKNNYRKNNFKRKNNKENITCYLCNQKGHYAKECPAKKKIYELGVELKIDNIDQLLEKIDQIKLSSSELDEDYNSDDSSETINSTDSDHNCIGEICNYNNKINVLTEYNQILEQIEQVQDSNIKRKFFKKLSKVINEELKQGTEAPTNFEEIEQMFRHKKPVTTISSMDLQSEIRQLKLEVRQLKYRCDQLEQNQNSKEKEKVIEKKEEINSGNESDKELKFNDITRIKYQKWYVKINLTIKDFKLETIAMLDSGADMNCIDQGIIPSRYFHKTKQTLSAANSTKVKIDYKIPSAHICNKGICFKTSFMLIKNLNTQIILGNPFLQMLYPFKVTQLGLETNVLGQDIIFQFISPINYHDVNLFQQENISKINNLEKQIKFLKDDLHSVKIEEQLEKPNIQQKIKEIQEQFERDLCSDLPTAFWARKQHIVTLPYESDFKEQNIPTKARPIQMNQEMLQFCKKEIQDLLAKNLIRPSKSPWSCAAFYVIKNAEIERGAPRLVINYKPLNKVLRWIRYPIPNKQDLLNRLYKAEIFFKI</sequence>
<organism evidence="1 2">
    <name type="scientific">Manihot esculenta</name>
    <name type="common">Cassava</name>
    <name type="synonym">Jatropha manihot</name>
    <dbReference type="NCBI Taxonomy" id="3983"/>
    <lineage>
        <taxon>Eukaryota</taxon>
        <taxon>Viridiplantae</taxon>
        <taxon>Streptophyta</taxon>
        <taxon>Embryophyta</taxon>
        <taxon>Tracheophyta</taxon>
        <taxon>Spermatophyta</taxon>
        <taxon>Magnoliopsida</taxon>
        <taxon>eudicotyledons</taxon>
        <taxon>Gunneridae</taxon>
        <taxon>Pentapetalae</taxon>
        <taxon>rosids</taxon>
        <taxon>fabids</taxon>
        <taxon>Malpighiales</taxon>
        <taxon>Euphorbiaceae</taxon>
        <taxon>Crotonoideae</taxon>
        <taxon>Manihoteae</taxon>
        <taxon>Manihot</taxon>
    </lineage>
</organism>
<comment type="caution">
    <text evidence="1">The sequence shown here is derived from an EMBL/GenBank/DDBJ whole genome shotgun (WGS) entry which is preliminary data.</text>
</comment>
<keyword evidence="2" id="KW-1185">Reference proteome</keyword>